<evidence type="ECO:0000313" key="2">
    <source>
        <dbReference type="Proteomes" id="UP000639396"/>
    </source>
</evidence>
<sequence length="348" mass="38746">MQYFNTAGYRDNLARASGRTFDYRTPLSDGSWDAWRADFRAALRERLGLNRIGTVPVGLNPRRTESVECDGYTREKWYVTSEPGVEIPFYLLLPGTGEGPYPLVITPHGHGARGKETYVANYASEEDRTSNEQGERDVAVQAVKEGYAVIAPDVRGFYEMGGEEEWLKSDGKGNSCVNFQKVALMYGRTLIGERVHDMGRLIDYAATRPEIDTSRIVMTGNSGGGTVTLFAAALDDRISVAVPGSYVCTFEKSIIPIGHCPCNIVPGILELGEMYDVAALIAPRPLLIVHGIHDEIYPIEGTRETYGHLRNVYAAMDAESSCELYEGSGGHRYYKERVWPFVRTHLRR</sequence>
<comment type="caution">
    <text evidence="1">The sequence shown here is derived from an EMBL/GenBank/DDBJ whole genome shotgun (WGS) entry which is preliminary data.</text>
</comment>
<dbReference type="RefSeq" id="WP_190931332.1">
    <property type="nucleotide sequence ID" value="NZ_JACXJA010000046.1"/>
</dbReference>
<dbReference type="InterPro" id="IPR029058">
    <property type="entry name" value="AB_hydrolase_fold"/>
</dbReference>
<gene>
    <name evidence="1" type="ORF">IDH45_27385</name>
</gene>
<proteinExistence type="predicted"/>
<organism evidence="1 2">
    <name type="scientific">Paenibacillus oceani</name>
    <dbReference type="NCBI Taxonomy" id="2772510"/>
    <lineage>
        <taxon>Bacteria</taxon>
        <taxon>Bacillati</taxon>
        <taxon>Bacillota</taxon>
        <taxon>Bacilli</taxon>
        <taxon>Bacillales</taxon>
        <taxon>Paenibacillaceae</taxon>
        <taxon>Paenibacillus</taxon>
    </lineage>
</organism>
<accession>A0A927CDN8</accession>
<dbReference type="InterPro" id="IPR050261">
    <property type="entry name" value="FrsA_esterase"/>
</dbReference>
<dbReference type="EMBL" id="JACXJA010000046">
    <property type="protein sequence ID" value="MBD2865710.1"/>
    <property type="molecule type" value="Genomic_DNA"/>
</dbReference>
<dbReference type="SUPFAM" id="SSF53474">
    <property type="entry name" value="alpha/beta-Hydrolases"/>
    <property type="match status" value="1"/>
</dbReference>
<keyword evidence="2" id="KW-1185">Reference proteome</keyword>
<dbReference type="AlphaFoldDB" id="A0A927CDN8"/>
<protein>
    <submittedName>
        <fullName evidence="1">Acetylxylan esterase</fullName>
    </submittedName>
</protein>
<dbReference type="PANTHER" id="PTHR22946">
    <property type="entry name" value="DIENELACTONE HYDROLASE DOMAIN-CONTAINING PROTEIN-RELATED"/>
    <property type="match status" value="1"/>
</dbReference>
<name>A0A927CDN8_9BACL</name>
<dbReference type="Pfam" id="PF12715">
    <property type="entry name" value="Abhydrolase_7"/>
    <property type="match status" value="1"/>
</dbReference>
<reference evidence="1" key="1">
    <citation type="submission" date="2020-09" db="EMBL/GenBank/DDBJ databases">
        <title>A novel bacterium of genus Paenibacillus, isolated from South China Sea.</title>
        <authorList>
            <person name="Huang H."/>
            <person name="Mo K."/>
            <person name="Hu Y."/>
        </authorList>
    </citation>
    <scope>NUCLEOTIDE SEQUENCE</scope>
    <source>
        <strain evidence="1">IB182363</strain>
    </source>
</reference>
<dbReference type="Proteomes" id="UP000639396">
    <property type="component" value="Unassembled WGS sequence"/>
</dbReference>
<evidence type="ECO:0000313" key="1">
    <source>
        <dbReference type="EMBL" id="MBD2865710.1"/>
    </source>
</evidence>
<dbReference type="Gene3D" id="3.40.50.1820">
    <property type="entry name" value="alpha/beta hydrolase"/>
    <property type="match status" value="1"/>
</dbReference>
<dbReference type="InterPro" id="IPR025890">
    <property type="entry name" value="Abhydrolase_bac"/>
</dbReference>